<dbReference type="Proteomes" id="UP001344447">
    <property type="component" value="Unassembled WGS sequence"/>
</dbReference>
<comment type="similarity">
    <text evidence="2">Belongs to the cystatin family.</text>
</comment>
<dbReference type="GO" id="GO:0004869">
    <property type="term" value="F:cysteine-type endopeptidase inhibitor activity"/>
    <property type="evidence" value="ECO:0007669"/>
    <property type="project" value="UniProtKB-KW"/>
</dbReference>
<dbReference type="Gene3D" id="3.10.450.10">
    <property type="match status" value="1"/>
</dbReference>
<comment type="caution">
    <text evidence="7">The sequence shown here is derived from an EMBL/GenBank/DDBJ whole genome shotgun (WGS) entry which is preliminary data.</text>
</comment>
<proteinExistence type="inferred from homology"/>
<dbReference type="Pfam" id="PF00031">
    <property type="entry name" value="Cystatin"/>
    <property type="match status" value="1"/>
</dbReference>
<dbReference type="SUPFAM" id="SSF54403">
    <property type="entry name" value="Cystatin/monellin"/>
    <property type="match status" value="1"/>
</dbReference>
<accession>A0AAN7YYI5</accession>
<reference evidence="7 8" key="1">
    <citation type="submission" date="2023-11" db="EMBL/GenBank/DDBJ databases">
        <title>Dfirmibasis_genome.</title>
        <authorList>
            <person name="Edelbroek B."/>
            <person name="Kjellin J."/>
            <person name="Jerlstrom-Hultqvist J."/>
            <person name="Soderbom F."/>
        </authorList>
    </citation>
    <scope>NUCLEOTIDE SEQUENCE [LARGE SCALE GENOMIC DNA]</scope>
    <source>
        <strain evidence="7 8">TNS-C-14</strain>
    </source>
</reference>
<protein>
    <recommendedName>
        <fullName evidence="6">Cystatin domain-containing protein</fullName>
    </recommendedName>
</protein>
<evidence type="ECO:0000259" key="6">
    <source>
        <dbReference type="Pfam" id="PF00031"/>
    </source>
</evidence>
<dbReference type="EMBL" id="JAVFKY010000001">
    <property type="protein sequence ID" value="KAK5584221.1"/>
    <property type="molecule type" value="Genomic_DNA"/>
</dbReference>
<dbReference type="GO" id="GO:0005829">
    <property type="term" value="C:cytosol"/>
    <property type="evidence" value="ECO:0007669"/>
    <property type="project" value="TreeGrafter"/>
</dbReference>
<dbReference type="PRINTS" id="PR00295">
    <property type="entry name" value="STEFINA"/>
</dbReference>
<keyword evidence="8" id="KW-1185">Reference proteome</keyword>
<keyword evidence="5" id="KW-0789">Thiol protease inhibitor</keyword>
<dbReference type="InterPro" id="IPR046350">
    <property type="entry name" value="Cystatin_sf"/>
</dbReference>
<comment type="subcellular location">
    <subcellularLocation>
        <location evidence="1">Cytoplasm</location>
    </subcellularLocation>
</comment>
<keyword evidence="4" id="KW-0646">Protease inhibitor</keyword>
<dbReference type="InterPro" id="IPR000010">
    <property type="entry name" value="Cystatin_dom"/>
</dbReference>
<sequence>MPLAGGLSEKHPADKTVEDIVDSVKGSIQTQLGTSNVTVISYKTQLVNGTNYFVKVRTDNSYAHIRIYKPFSGSANLVRVENGKTKEQEITYF</sequence>
<evidence type="ECO:0000256" key="1">
    <source>
        <dbReference type="ARBA" id="ARBA00004496"/>
    </source>
</evidence>
<name>A0AAN7YYI5_9MYCE</name>
<evidence type="ECO:0000256" key="4">
    <source>
        <dbReference type="ARBA" id="ARBA00022690"/>
    </source>
</evidence>
<evidence type="ECO:0000256" key="2">
    <source>
        <dbReference type="ARBA" id="ARBA00009403"/>
    </source>
</evidence>
<dbReference type="FunFam" id="3.10.450.10:FF:000001">
    <property type="entry name" value="Cystatin-A"/>
    <property type="match status" value="1"/>
</dbReference>
<evidence type="ECO:0000256" key="5">
    <source>
        <dbReference type="ARBA" id="ARBA00022704"/>
    </source>
</evidence>
<evidence type="ECO:0000313" key="7">
    <source>
        <dbReference type="EMBL" id="KAK5584221.1"/>
    </source>
</evidence>
<dbReference type="PANTHER" id="PTHR11414:SF21">
    <property type="entry name" value="CYSTATIN 14A, TANDEM DUPLICATE 1-RELATED"/>
    <property type="match status" value="1"/>
</dbReference>
<keyword evidence="3" id="KW-0963">Cytoplasm</keyword>
<evidence type="ECO:0000313" key="8">
    <source>
        <dbReference type="Proteomes" id="UP001344447"/>
    </source>
</evidence>
<feature type="domain" description="Cystatin" evidence="6">
    <location>
        <begin position="5"/>
        <end position="70"/>
    </location>
</feature>
<gene>
    <name evidence="7" type="ORF">RB653_005829</name>
</gene>
<dbReference type="PANTHER" id="PTHR11414">
    <property type="entry name" value="CYSTATIN FAMILY MEMBER"/>
    <property type="match status" value="1"/>
</dbReference>
<dbReference type="InterPro" id="IPR001713">
    <property type="entry name" value="Prot_inh_stefin"/>
</dbReference>
<evidence type="ECO:0000256" key="3">
    <source>
        <dbReference type="ARBA" id="ARBA00022490"/>
    </source>
</evidence>
<dbReference type="AlphaFoldDB" id="A0AAN7YYI5"/>
<organism evidence="7 8">
    <name type="scientific">Dictyostelium firmibasis</name>
    <dbReference type="NCBI Taxonomy" id="79012"/>
    <lineage>
        <taxon>Eukaryota</taxon>
        <taxon>Amoebozoa</taxon>
        <taxon>Evosea</taxon>
        <taxon>Eumycetozoa</taxon>
        <taxon>Dictyostelia</taxon>
        <taxon>Dictyosteliales</taxon>
        <taxon>Dictyosteliaceae</taxon>
        <taxon>Dictyostelium</taxon>
    </lineage>
</organism>